<accession>A7SMU7</accession>
<dbReference type="PANTHER" id="PTHR33332">
    <property type="entry name" value="REVERSE TRANSCRIPTASE DOMAIN-CONTAINING PROTEIN"/>
    <property type="match status" value="1"/>
</dbReference>
<dbReference type="STRING" id="45351.A7SMU7"/>
<dbReference type="EMBL" id="DS469713">
    <property type="protein sequence ID" value="EDO34957.1"/>
    <property type="molecule type" value="Genomic_DNA"/>
</dbReference>
<dbReference type="eggNOG" id="ENOG502SR6N">
    <property type="taxonomic scope" value="Eukaryota"/>
</dbReference>
<feature type="non-terminal residue" evidence="2">
    <location>
        <position position="1"/>
    </location>
</feature>
<dbReference type="InParanoid" id="A7SMU7"/>
<protein>
    <recommendedName>
        <fullName evidence="4">Reverse transcriptase domain-containing protein</fullName>
    </recommendedName>
</protein>
<dbReference type="PhylomeDB" id="A7SMU7"/>
<gene>
    <name evidence="2" type="ORF">NEMVEDRAFT_v1g124133</name>
</gene>
<proteinExistence type="predicted"/>
<feature type="non-terminal residue" evidence="2">
    <location>
        <position position="205"/>
    </location>
</feature>
<keyword evidence="3" id="KW-1185">Reference proteome</keyword>
<dbReference type="OMA" id="FRSHINS"/>
<dbReference type="AlphaFoldDB" id="A7SMU7"/>
<evidence type="ECO:0000256" key="1">
    <source>
        <dbReference type="SAM" id="SignalP"/>
    </source>
</evidence>
<organism evidence="2 3">
    <name type="scientific">Nematostella vectensis</name>
    <name type="common">Starlet sea anemone</name>
    <dbReference type="NCBI Taxonomy" id="45351"/>
    <lineage>
        <taxon>Eukaryota</taxon>
        <taxon>Metazoa</taxon>
        <taxon>Cnidaria</taxon>
        <taxon>Anthozoa</taxon>
        <taxon>Hexacorallia</taxon>
        <taxon>Actiniaria</taxon>
        <taxon>Edwardsiidae</taxon>
        <taxon>Nematostella</taxon>
    </lineage>
</organism>
<evidence type="ECO:0000313" key="3">
    <source>
        <dbReference type="Proteomes" id="UP000001593"/>
    </source>
</evidence>
<reference evidence="2 3" key="1">
    <citation type="journal article" date="2007" name="Science">
        <title>Sea anemone genome reveals ancestral eumetazoan gene repertoire and genomic organization.</title>
        <authorList>
            <person name="Putnam N.H."/>
            <person name="Srivastava M."/>
            <person name="Hellsten U."/>
            <person name="Dirks B."/>
            <person name="Chapman J."/>
            <person name="Salamov A."/>
            <person name="Terry A."/>
            <person name="Shapiro H."/>
            <person name="Lindquist E."/>
            <person name="Kapitonov V.V."/>
            <person name="Jurka J."/>
            <person name="Genikhovich G."/>
            <person name="Grigoriev I.V."/>
            <person name="Lucas S.M."/>
            <person name="Steele R.E."/>
            <person name="Finnerty J.R."/>
            <person name="Technau U."/>
            <person name="Martindale M.Q."/>
            <person name="Rokhsar D.S."/>
        </authorList>
    </citation>
    <scope>NUCLEOTIDE SEQUENCE [LARGE SCALE GENOMIC DNA]</scope>
    <source>
        <strain evidence="3">CH2 X CH6</strain>
    </source>
</reference>
<feature type="signal peptide" evidence="1">
    <location>
        <begin position="1"/>
        <end position="23"/>
    </location>
</feature>
<evidence type="ECO:0008006" key="4">
    <source>
        <dbReference type="Google" id="ProtNLM"/>
    </source>
</evidence>
<keyword evidence="1" id="KW-0732">Signal</keyword>
<name>A7SMU7_NEMVE</name>
<dbReference type="HOGENOM" id="CLU_000680_4_0_1"/>
<dbReference type="Proteomes" id="UP000001593">
    <property type="component" value="Unassembled WGS sequence"/>
</dbReference>
<sequence length="205" mass="23506">GLILGPLMFILFINDLPLEVSNSALEIYADDTTQVASGSSVSEVESILTEELKKVNGWANENKMDLTVSTENGQLECVNKVKLLGIRLDNSLTWDNHLKYIHNKNSKRLGLLKRKKKFLSLKARTLFYHSLIQPILDYGAIVWGSTKKQHIDDMVKFQKRCARVILDKKWDAPSKPLFEELNIVPFDKRIIYLQLVLLFKAMNNM</sequence>
<feature type="chain" id="PRO_5002714522" description="Reverse transcriptase domain-containing protein" evidence="1">
    <location>
        <begin position="24"/>
        <end position="205"/>
    </location>
</feature>
<evidence type="ECO:0000313" key="2">
    <source>
        <dbReference type="EMBL" id="EDO34957.1"/>
    </source>
</evidence>